<dbReference type="Pfam" id="PF09084">
    <property type="entry name" value="NMT1"/>
    <property type="match status" value="1"/>
</dbReference>
<keyword evidence="7" id="KW-0663">Pyridoxal phosphate</keyword>
<dbReference type="GO" id="GO:0016740">
    <property type="term" value="F:transferase activity"/>
    <property type="evidence" value="ECO:0007669"/>
    <property type="project" value="UniProtKB-KW"/>
</dbReference>
<dbReference type="GO" id="GO:0046872">
    <property type="term" value="F:metal ion binding"/>
    <property type="evidence" value="ECO:0007669"/>
    <property type="project" value="UniProtKB-KW"/>
</dbReference>
<evidence type="ECO:0000256" key="1">
    <source>
        <dbReference type="ARBA" id="ARBA00003469"/>
    </source>
</evidence>
<comment type="function">
    <text evidence="1">Responsible for the formation of the pyrimidine heterocycle in the thiamine biosynthesis pathway. Catalyzes the formation of hydroxymethylpyrimidine phosphate (HMP-P) from histidine and pyridoxal phosphate (PLP). The protein uses PLP and the active site histidine to form HMP-P, generating an inactive enzyme. The enzyme can only undergo a single turnover, which suggests it is a suicide enzyme.</text>
</comment>
<proteinExistence type="inferred from homology"/>
<feature type="chain" id="PRO_5030680880" description="Thiamine pyrimidine synthase" evidence="12">
    <location>
        <begin position="29"/>
        <end position="340"/>
    </location>
</feature>
<evidence type="ECO:0000256" key="3">
    <source>
        <dbReference type="ARBA" id="ARBA00009406"/>
    </source>
</evidence>
<evidence type="ECO:0000256" key="10">
    <source>
        <dbReference type="ARBA" id="ARBA00033171"/>
    </source>
</evidence>
<evidence type="ECO:0000256" key="12">
    <source>
        <dbReference type="SAM" id="SignalP"/>
    </source>
</evidence>
<keyword evidence="9" id="KW-0408">Iron</keyword>
<evidence type="ECO:0000313" key="15">
    <source>
        <dbReference type="Proteomes" id="UP000542125"/>
    </source>
</evidence>
<evidence type="ECO:0000256" key="5">
    <source>
        <dbReference type="ARBA" id="ARBA00022679"/>
    </source>
</evidence>
<feature type="domain" description="SsuA/THI5-like" evidence="13">
    <location>
        <begin position="47"/>
        <end position="251"/>
    </location>
</feature>
<evidence type="ECO:0000256" key="11">
    <source>
        <dbReference type="ARBA" id="ARBA00048179"/>
    </source>
</evidence>
<comment type="subunit">
    <text evidence="4">Homodimer.</text>
</comment>
<evidence type="ECO:0000256" key="6">
    <source>
        <dbReference type="ARBA" id="ARBA00022723"/>
    </source>
</evidence>
<accession>A0A7Y9LPR5</accession>
<dbReference type="PANTHER" id="PTHR31528:SF1">
    <property type="entry name" value="4-AMINO-5-HYDROXYMETHYL-2-METHYLPYRIMIDINE PHOSPHATE SYNTHASE THI11-RELATED"/>
    <property type="match status" value="1"/>
</dbReference>
<comment type="catalytic activity">
    <reaction evidence="11">
        <text>N(6)-(pyridoxal phosphate)-L-lysyl-[4-amino-5-hydroxymethyl-2-methylpyrimidine phosphate synthase] + L-histidyl-[4-amino-5-hydroxymethyl-2-methylpyrimidine phosphate synthase] + 2 Fe(3+) + 4 H2O = L-lysyl-[4-amino-5-hydroxymethyl-2-methylpyrimidine phosphate synthase] + (2S)-2-amino-5-hydroxy-4-oxopentanoyl-[4-amino-5-hydroxymethyl-2-methylpyrimidine phosphate synthase] + 4-amino-2-methyl-5-(phosphooxymethyl)pyrimidine + 3-oxopropanoate + 2 Fe(2+) + 2 H(+)</text>
        <dbReference type="Rhea" id="RHEA:65756"/>
        <dbReference type="Rhea" id="RHEA-COMP:16892"/>
        <dbReference type="Rhea" id="RHEA-COMP:16893"/>
        <dbReference type="Rhea" id="RHEA-COMP:16894"/>
        <dbReference type="Rhea" id="RHEA-COMP:16895"/>
        <dbReference type="ChEBI" id="CHEBI:15377"/>
        <dbReference type="ChEBI" id="CHEBI:15378"/>
        <dbReference type="ChEBI" id="CHEBI:29033"/>
        <dbReference type="ChEBI" id="CHEBI:29034"/>
        <dbReference type="ChEBI" id="CHEBI:29969"/>
        <dbReference type="ChEBI" id="CHEBI:29979"/>
        <dbReference type="ChEBI" id="CHEBI:33190"/>
        <dbReference type="ChEBI" id="CHEBI:58354"/>
        <dbReference type="ChEBI" id="CHEBI:143915"/>
        <dbReference type="ChEBI" id="CHEBI:157692"/>
    </reaction>
    <physiologicalReaction direction="left-to-right" evidence="11">
        <dbReference type="Rhea" id="RHEA:65757"/>
    </physiologicalReaction>
</comment>
<dbReference type="GO" id="GO:0009228">
    <property type="term" value="P:thiamine biosynthetic process"/>
    <property type="evidence" value="ECO:0007669"/>
    <property type="project" value="UniProtKB-KW"/>
</dbReference>
<evidence type="ECO:0000256" key="7">
    <source>
        <dbReference type="ARBA" id="ARBA00022898"/>
    </source>
</evidence>
<dbReference type="Proteomes" id="UP000542125">
    <property type="component" value="Unassembled WGS sequence"/>
</dbReference>
<comment type="similarity">
    <text evidence="3">Belongs to the NMT1/THI5 family.</text>
</comment>
<keyword evidence="15" id="KW-1185">Reference proteome</keyword>
<comment type="pathway">
    <text evidence="2">Cofactor biosynthesis; thiamine diphosphate biosynthesis.</text>
</comment>
<evidence type="ECO:0000256" key="9">
    <source>
        <dbReference type="ARBA" id="ARBA00023004"/>
    </source>
</evidence>
<dbReference type="AlphaFoldDB" id="A0A7Y9LPR5"/>
<dbReference type="SUPFAM" id="SSF53850">
    <property type="entry name" value="Periplasmic binding protein-like II"/>
    <property type="match status" value="1"/>
</dbReference>
<evidence type="ECO:0000256" key="8">
    <source>
        <dbReference type="ARBA" id="ARBA00022977"/>
    </source>
</evidence>
<evidence type="ECO:0000256" key="4">
    <source>
        <dbReference type="ARBA" id="ARBA00011738"/>
    </source>
</evidence>
<dbReference type="EMBL" id="JACBYR010000002">
    <property type="protein sequence ID" value="NYE84868.1"/>
    <property type="molecule type" value="Genomic_DNA"/>
</dbReference>
<comment type="caution">
    <text evidence="14">The sequence shown here is derived from an EMBL/GenBank/DDBJ whole genome shotgun (WGS) entry which is preliminary data.</text>
</comment>
<feature type="signal peptide" evidence="12">
    <location>
        <begin position="1"/>
        <end position="28"/>
    </location>
</feature>
<protein>
    <recommendedName>
        <fullName evidence="10">Thiamine pyrimidine synthase</fullName>
    </recommendedName>
</protein>
<reference evidence="14 15" key="1">
    <citation type="submission" date="2020-07" db="EMBL/GenBank/DDBJ databases">
        <title>Genomic Encyclopedia of Type Strains, Phase IV (KMG-V): Genome sequencing to study the core and pangenomes of soil and plant-associated prokaryotes.</title>
        <authorList>
            <person name="Whitman W."/>
        </authorList>
    </citation>
    <scope>NUCLEOTIDE SEQUENCE [LARGE SCALE GENOMIC DNA]</scope>
    <source>
        <strain evidence="14 15">SAS40</strain>
    </source>
</reference>
<dbReference type="PANTHER" id="PTHR31528">
    <property type="entry name" value="4-AMINO-5-HYDROXYMETHYL-2-METHYLPYRIMIDINE PHOSPHATE SYNTHASE THI11-RELATED"/>
    <property type="match status" value="1"/>
</dbReference>
<keyword evidence="5" id="KW-0808">Transferase</keyword>
<dbReference type="Gene3D" id="3.40.190.10">
    <property type="entry name" value="Periplasmic binding protein-like II"/>
    <property type="match status" value="2"/>
</dbReference>
<keyword evidence="6" id="KW-0479">Metal-binding</keyword>
<evidence type="ECO:0000259" key="13">
    <source>
        <dbReference type="Pfam" id="PF09084"/>
    </source>
</evidence>
<dbReference type="InterPro" id="IPR015168">
    <property type="entry name" value="SsuA/THI5"/>
</dbReference>
<keyword evidence="8" id="KW-0784">Thiamine biosynthesis</keyword>
<name>A0A7Y9LPR5_9BURK</name>
<evidence type="ECO:0000313" key="14">
    <source>
        <dbReference type="EMBL" id="NYE84868.1"/>
    </source>
</evidence>
<organism evidence="14 15">
    <name type="scientific">Pigmentiphaga litoralis</name>
    <dbReference type="NCBI Taxonomy" id="516702"/>
    <lineage>
        <taxon>Bacteria</taxon>
        <taxon>Pseudomonadati</taxon>
        <taxon>Pseudomonadota</taxon>
        <taxon>Betaproteobacteria</taxon>
        <taxon>Burkholderiales</taxon>
        <taxon>Alcaligenaceae</taxon>
        <taxon>Pigmentiphaga</taxon>
    </lineage>
</organism>
<gene>
    <name evidence="14" type="ORF">FHW18_004175</name>
</gene>
<dbReference type="InterPro" id="IPR027939">
    <property type="entry name" value="NMT1/THI5"/>
</dbReference>
<dbReference type="RefSeq" id="WP_179588900.1">
    <property type="nucleotide sequence ID" value="NZ_JACBYR010000002.1"/>
</dbReference>
<keyword evidence="12" id="KW-0732">Signal</keyword>
<sequence>MLQKMISTIAGAGAIGLLGFCLSTPAMAQTAEPLRVRLDWTPWGVQAPFHLAQQKGWFKQAGLDVMLEDGNGSVTTVQIVGSGDSFEVGHAALASMMIARDKGLPVKAVAVFARQSDIGLLVPEGSGITGPAQLKGKKIAYTAGSLEAPFVDAFLAAGKLKRTDVELLNVDAASKATTYAVGRADAAFSTIPFFLPSVSKQRPSQAVRFADYGLNMPSFGLFASEAKLASKRDAISRFASVTAMAWEYIHAGHQDEAVDAIVAQRPQARLDKTVLRGQIDALKPYFGTGGRVGAMVPADWADAVKTLSSVGLIGTTRAANDYYVDGLATPEKFSALATKK</sequence>
<evidence type="ECO:0000256" key="2">
    <source>
        <dbReference type="ARBA" id="ARBA00004948"/>
    </source>
</evidence>